<comment type="caution">
    <text evidence="2">The sequence shown here is derived from an EMBL/GenBank/DDBJ whole genome shotgun (WGS) entry which is preliminary data.</text>
</comment>
<accession>A0A9X3TVQ9</accession>
<dbReference type="EMBL" id="JANWOI010000001">
    <property type="protein sequence ID" value="MDA5192596.1"/>
    <property type="molecule type" value="Genomic_DNA"/>
</dbReference>
<evidence type="ECO:0000256" key="1">
    <source>
        <dbReference type="SAM" id="MobiDB-lite"/>
    </source>
</evidence>
<dbReference type="PROSITE" id="PS51257">
    <property type="entry name" value="PROKAR_LIPOPROTEIN"/>
    <property type="match status" value="1"/>
</dbReference>
<reference evidence="2" key="2">
    <citation type="journal article" date="2023" name="Syst. Appl. Microbiol.">
        <title>Govania unica gen. nov., sp. nov., a rare biosphere bacterium that represents a novel family in the class Alphaproteobacteria.</title>
        <authorList>
            <person name="Vandamme P."/>
            <person name="Peeters C."/>
            <person name="Hettiarachchi A."/>
            <person name="Cnockaert M."/>
            <person name="Carlier A."/>
        </authorList>
    </citation>
    <scope>NUCLEOTIDE SEQUENCE</scope>
    <source>
        <strain evidence="2">LMG 31809</strain>
    </source>
</reference>
<protein>
    <recommendedName>
        <fullName evidence="4">Lipoprotein</fullName>
    </recommendedName>
</protein>
<dbReference type="AlphaFoldDB" id="A0A9X3TVQ9"/>
<gene>
    <name evidence="2" type="ORF">NYP16_01305</name>
</gene>
<sequence length="41" mass="4384">MRSMLVVMAVTMVLAACGKKAEPVPPPGYVKPTPATEQQQK</sequence>
<evidence type="ECO:0000313" key="3">
    <source>
        <dbReference type="Proteomes" id="UP001141619"/>
    </source>
</evidence>
<reference evidence="2" key="1">
    <citation type="submission" date="2022-08" db="EMBL/GenBank/DDBJ databases">
        <authorList>
            <person name="Vandamme P."/>
            <person name="Hettiarachchi A."/>
            <person name="Peeters C."/>
            <person name="Cnockaert M."/>
            <person name="Carlier A."/>
        </authorList>
    </citation>
    <scope>NUCLEOTIDE SEQUENCE</scope>
    <source>
        <strain evidence="2">LMG 31809</strain>
    </source>
</reference>
<name>A0A9X3TVQ9_9PROT</name>
<keyword evidence="3" id="KW-1185">Reference proteome</keyword>
<evidence type="ECO:0008006" key="4">
    <source>
        <dbReference type="Google" id="ProtNLM"/>
    </source>
</evidence>
<proteinExistence type="predicted"/>
<feature type="region of interest" description="Disordered" evidence="1">
    <location>
        <begin position="20"/>
        <end position="41"/>
    </location>
</feature>
<dbReference type="RefSeq" id="WP_274942300.1">
    <property type="nucleotide sequence ID" value="NZ_JANWOI010000001.1"/>
</dbReference>
<evidence type="ECO:0000313" key="2">
    <source>
        <dbReference type="EMBL" id="MDA5192596.1"/>
    </source>
</evidence>
<dbReference type="Proteomes" id="UP001141619">
    <property type="component" value="Unassembled WGS sequence"/>
</dbReference>
<organism evidence="2 3">
    <name type="scientific">Govanella unica</name>
    <dbReference type="NCBI Taxonomy" id="2975056"/>
    <lineage>
        <taxon>Bacteria</taxon>
        <taxon>Pseudomonadati</taxon>
        <taxon>Pseudomonadota</taxon>
        <taxon>Alphaproteobacteria</taxon>
        <taxon>Emcibacterales</taxon>
        <taxon>Govanellaceae</taxon>
        <taxon>Govanella</taxon>
    </lineage>
</organism>